<dbReference type="Pfam" id="PF13091">
    <property type="entry name" value="PLDc_2"/>
    <property type="match status" value="1"/>
</dbReference>
<evidence type="ECO:0000313" key="7">
    <source>
        <dbReference type="Proteomes" id="UP000789524"/>
    </source>
</evidence>
<dbReference type="Pfam" id="PF13918">
    <property type="entry name" value="PLDc_3"/>
    <property type="match status" value="1"/>
</dbReference>
<keyword evidence="7" id="KW-1185">Reference proteome</keyword>
<keyword evidence="3" id="KW-0472">Membrane</keyword>
<organism evidence="6 7">
    <name type="scientific">Danaus chrysippus</name>
    <name type="common">African queen</name>
    <dbReference type="NCBI Taxonomy" id="151541"/>
    <lineage>
        <taxon>Eukaryota</taxon>
        <taxon>Metazoa</taxon>
        <taxon>Ecdysozoa</taxon>
        <taxon>Arthropoda</taxon>
        <taxon>Hexapoda</taxon>
        <taxon>Insecta</taxon>
        <taxon>Pterygota</taxon>
        <taxon>Neoptera</taxon>
        <taxon>Endopterygota</taxon>
        <taxon>Lepidoptera</taxon>
        <taxon>Glossata</taxon>
        <taxon>Ditrysia</taxon>
        <taxon>Papilionoidea</taxon>
        <taxon>Nymphalidae</taxon>
        <taxon>Danainae</taxon>
        <taxon>Danaini</taxon>
        <taxon>Danaina</taxon>
        <taxon>Danaus</taxon>
        <taxon>Anosia</taxon>
    </lineage>
</organism>
<dbReference type="EMBL" id="CAKASE010000048">
    <property type="protein sequence ID" value="CAG9562622.1"/>
    <property type="molecule type" value="Genomic_DNA"/>
</dbReference>
<dbReference type="CDD" id="cd01650">
    <property type="entry name" value="RT_nLTR_like"/>
    <property type="match status" value="1"/>
</dbReference>
<reference evidence="6" key="1">
    <citation type="submission" date="2021-09" db="EMBL/GenBank/DDBJ databases">
        <authorList>
            <person name="Martin H S."/>
        </authorList>
    </citation>
    <scope>NUCLEOTIDE SEQUENCE</scope>
</reference>
<dbReference type="CDD" id="cd09106">
    <property type="entry name" value="PLDc_vPLD3_4_5_like_1"/>
    <property type="match status" value="1"/>
</dbReference>
<dbReference type="GO" id="GO:0071897">
    <property type="term" value="P:DNA biosynthetic process"/>
    <property type="evidence" value="ECO:0007669"/>
    <property type="project" value="UniProtKB-ARBA"/>
</dbReference>
<dbReference type="PANTHER" id="PTHR10185:SF17">
    <property type="entry name" value="GM01519P-RELATED"/>
    <property type="match status" value="1"/>
</dbReference>
<evidence type="ECO:0000259" key="5">
    <source>
        <dbReference type="PROSITE" id="PS50878"/>
    </source>
</evidence>
<dbReference type="InterPro" id="IPR025202">
    <property type="entry name" value="PLD-like_dom"/>
</dbReference>
<feature type="domain" description="PLD phosphodiesterase" evidence="4">
    <location>
        <begin position="227"/>
        <end position="254"/>
    </location>
</feature>
<evidence type="ECO:0000256" key="3">
    <source>
        <dbReference type="SAM" id="Phobius"/>
    </source>
</evidence>
<feature type="transmembrane region" description="Helical" evidence="3">
    <location>
        <begin position="69"/>
        <end position="89"/>
    </location>
</feature>
<feature type="region of interest" description="Disordered" evidence="2">
    <location>
        <begin position="1209"/>
        <end position="1228"/>
    </location>
</feature>
<dbReference type="PANTHER" id="PTHR10185">
    <property type="entry name" value="PHOSPHOLIPASE D - RELATED"/>
    <property type="match status" value="1"/>
</dbReference>
<name>A0A8J2QKG9_9NEOP</name>
<comment type="caution">
    <text evidence="6">The sequence shown here is derived from an EMBL/GenBank/DDBJ whole genome shotgun (WGS) entry which is preliminary data.</text>
</comment>
<dbReference type="InterPro" id="IPR032803">
    <property type="entry name" value="PLDc_3"/>
</dbReference>
<keyword evidence="3" id="KW-0812">Transmembrane</keyword>
<dbReference type="Proteomes" id="UP000789524">
    <property type="component" value="Unassembled WGS sequence"/>
</dbReference>
<dbReference type="PROSITE" id="PS50878">
    <property type="entry name" value="RT_POL"/>
    <property type="match status" value="1"/>
</dbReference>
<protein>
    <submittedName>
        <fullName evidence="6">(African queen) hypothetical protein</fullName>
    </submittedName>
</protein>
<evidence type="ECO:0000313" key="6">
    <source>
        <dbReference type="EMBL" id="CAG9562622.1"/>
    </source>
</evidence>
<proteinExistence type="inferred from homology"/>
<sequence>MMKYLADVLIPFKSIFKSFKTVLESGSVGNASSSDEELEQWEQIFMMRDENGNSYHDKRKKRSIWCRPSCIPVSIVIVLIVLVVLVPLLDQPNIAHVLPTPHVNLHCSEECRLSLVESIPEGHMYPPNVTHRPTKNAWLDLIDEAQTSIEIASFYWTLRFNEEYPYNSSIEGEQVFQALLAAGTKRNINLKIAQNWPTKLNPNIDTEYLVKKKAAQVRSLNFSKLLGGGVLHTKFWIIDRTHFYIGSANMDWRSLTQVKELGIVAYNCSCLANDLAKIFDVYWTLGTSDAVVPDSWPADLSTDIDMEHPINISDGTHSYGAFITVTKALGDNHLSHQLARALRSILKLIQGISAQTAEYRGNFDRAKQEVDFDKNPFEYSKTIFKKERGQLLLTNDQIYDHFKITYELPKSVRLYTDPNEQKPEIPHIDFHGIPPTLDEISSHIKRKSSKSAPGPDGIPYIVFKKCPSVRKHLINIYGKIWSRKQIPECFGKAIFVLIPKKDRVTDPKDTRPIALTNTISKIFFSVLQTRMTRFMLSNKYFRPNHQKGFLPGISGCLEHNTLLSESLKDARKSERQITVCWIDLENAFGSIQHELMLFALRWYNFLPLVSDMIASYYSKLKFSIITKEGPSKSLSYNVGLFQGCCLSPIVFNIVINILVDKLISNEKKWGYRFKFNNKYTESILAFADDLAILTRDPKHCQVLLDEVDKFCEWTDGLRTKPNKCHCLCLGRRNTRYTSYDPGLSIGGQCVSTVTENAPFKFLGRKIDNIGRTPSLEGIVDSFLNDLNRVDSQQISNVKKAWIYDNYLTSRLNWPFLVYDFSKTLLSKLDAGVIKMLKLWLGLALTADSSALFRDRNSFGMNLKRPSELYKHLRVSKRHILGKSHDDVVTSLPKDNDAPELESRLQFHKQFMIGAQNNRVGLGSSRKVQDTDILKSFIRQDENDKYKIHAMSLEMQNEWLDIGDFCIPLALKWRTLIHDWSPALLKFYLNAFQMTLPDQSNLVRWGKGTEKTCYICGKAVGTAKHLLVGCKVLLDSGQYSRRHDRVLEIIRFVREGTRAIKSNVKPYSILKAASDWTIMMDTYEKQYKIPEDICASASRPDIFLYSRILKRVVMIELTVPWETNIPKDHAIKVNKYYELTNELTRNRFVVDLYAVEVGARGITAKSLYNLLKDLGLSRTNINSFLERTSKAALVGSFQIWLGRERNLDSGGERITHSSPPPLSPTGRTNDDDAIVNIIHSAEEFVYVAVMDYAPALEYTPKLQFWPKIDDALRRAALETRTRVRLLVSWWKHSQPAEEHFLASLAALQGAYTRVDIQVRRFIVPSTPEQDKIPYARVNHNKYMVTDKSAYIGTSNWYGDYFVDTAGVAFVYQPHDQNTTKDIRRELQEVFERDWNSPYAVPLRRL</sequence>
<dbReference type="InterPro" id="IPR001736">
    <property type="entry name" value="PLipase_D/transphosphatidylase"/>
</dbReference>
<dbReference type="InterPro" id="IPR043502">
    <property type="entry name" value="DNA/RNA_pol_sf"/>
</dbReference>
<feature type="domain" description="PLD phosphodiesterase" evidence="4">
    <location>
        <begin position="1333"/>
        <end position="1359"/>
    </location>
</feature>
<dbReference type="GO" id="GO:0003824">
    <property type="term" value="F:catalytic activity"/>
    <property type="evidence" value="ECO:0007669"/>
    <property type="project" value="InterPro"/>
</dbReference>
<evidence type="ECO:0000256" key="1">
    <source>
        <dbReference type="ARBA" id="ARBA00008664"/>
    </source>
</evidence>
<dbReference type="PROSITE" id="PS50035">
    <property type="entry name" value="PLD"/>
    <property type="match status" value="2"/>
</dbReference>
<dbReference type="OrthoDB" id="1923775at2759"/>
<feature type="domain" description="Reverse transcriptase" evidence="5">
    <location>
        <begin position="479"/>
        <end position="766"/>
    </location>
</feature>
<dbReference type="SMART" id="SM00155">
    <property type="entry name" value="PLDc"/>
    <property type="match status" value="2"/>
</dbReference>
<dbReference type="SUPFAM" id="SSF56024">
    <property type="entry name" value="Phospholipase D/nuclease"/>
    <property type="match status" value="2"/>
</dbReference>
<dbReference type="SUPFAM" id="SSF56672">
    <property type="entry name" value="DNA/RNA polymerases"/>
    <property type="match status" value="1"/>
</dbReference>
<dbReference type="InterPro" id="IPR000477">
    <property type="entry name" value="RT_dom"/>
</dbReference>
<accession>A0A8J2QKG9</accession>
<comment type="similarity">
    <text evidence="1">Belongs to the phospholipase D family.</text>
</comment>
<evidence type="ECO:0000259" key="4">
    <source>
        <dbReference type="PROSITE" id="PS50035"/>
    </source>
</evidence>
<evidence type="ECO:0000256" key="2">
    <source>
        <dbReference type="SAM" id="MobiDB-lite"/>
    </source>
</evidence>
<gene>
    <name evidence="6" type="ORF">DCHRY22_LOCUS3924</name>
</gene>
<dbReference type="Pfam" id="PF00078">
    <property type="entry name" value="RVT_1"/>
    <property type="match status" value="1"/>
</dbReference>
<dbReference type="Gene3D" id="3.30.870.10">
    <property type="entry name" value="Endonuclease Chain A"/>
    <property type="match status" value="2"/>
</dbReference>
<dbReference type="InterPro" id="IPR050874">
    <property type="entry name" value="Diverse_PLD-related"/>
</dbReference>
<keyword evidence="3" id="KW-1133">Transmembrane helix</keyword>